<reference evidence="1" key="1">
    <citation type="journal article" date="2023" name="Science">
        <title>Genome structures resolve the early diversification of teleost fishes.</title>
        <authorList>
            <person name="Parey E."/>
            <person name="Louis A."/>
            <person name="Montfort J."/>
            <person name="Bouchez O."/>
            <person name="Roques C."/>
            <person name="Iampietro C."/>
            <person name="Lluch J."/>
            <person name="Castinel A."/>
            <person name="Donnadieu C."/>
            <person name="Desvignes T."/>
            <person name="Floi Bucao C."/>
            <person name="Jouanno E."/>
            <person name="Wen M."/>
            <person name="Mejri S."/>
            <person name="Dirks R."/>
            <person name="Jansen H."/>
            <person name="Henkel C."/>
            <person name="Chen W.J."/>
            <person name="Zahm M."/>
            <person name="Cabau C."/>
            <person name="Klopp C."/>
            <person name="Thompson A.W."/>
            <person name="Robinson-Rechavi M."/>
            <person name="Braasch I."/>
            <person name="Lecointre G."/>
            <person name="Bobe J."/>
            <person name="Postlethwait J.H."/>
            <person name="Berthelot C."/>
            <person name="Roest Crollius H."/>
            <person name="Guiguen Y."/>
        </authorList>
    </citation>
    <scope>NUCLEOTIDE SEQUENCE</scope>
    <source>
        <strain evidence="1">NC1722</strain>
    </source>
</reference>
<proteinExistence type="predicted"/>
<name>A0AAD7SIT6_9TELE</name>
<gene>
    <name evidence="1" type="ORF">AAFF_G00351010</name>
</gene>
<protein>
    <submittedName>
        <fullName evidence="1">Uncharacterized protein</fullName>
    </submittedName>
</protein>
<evidence type="ECO:0000313" key="2">
    <source>
        <dbReference type="Proteomes" id="UP001221898"/>
    </source>
</evidence>
<dbReference type="EMBL" id="JAINUG010000058">
    <property type="protein sequence ID" value="KAJ8403329.1"/>
    <property type="molecule type" value="Genomic_DNA"/>
</dbReference>
<keyword evidence="2" id="KW-1185">Reference proteome</keyword>
<sequence>MELLFPVNVVVGGGAAELLSPPQVVAGSTCDAIVLMELRGAADIPCRRTSYSPRPVTPWTFLRCSLQQRPIRPRLQRLRQPPAARQTSWSWAAHCL</sequence>
<accession>A0AAD7SIT6</accession>
<organism evidence="1 2">
    <name type="scientific">Aldrovandia affinis</name>
    <dbReference type="NCBI Taxonomy" id="143900"/>
    <lineage>
        <taxon>Eukaryota</taxon>
        <taxon>Metazoa</taxon>
        <taxon>Chordata</taxon>
        <taxon>Craniata</taxon>
        <taxon>Vertebrata</taxon>
        <taxon>Euteleostomi</taxon>
        <taxon>Actinopterygii</taxon>
        <taxon>Neopterygii</taxon>
        <taxon>Teleostei</taxon>
        <taxon>Notacanthiformes</taxon>
        <taxon>Halosauridae</taxon>
        <taxon>Aldrovandia</taxon>
    </lineage>
</organism>
<evidence type="ECO:0000313" key="1">
    <source>
        <dbReference type="EMBL" id="KAJ8403329.1"/>
    </source>
</evidence>
<dbReference type="Proteomes" id="UP001221898">
    <property type="component" value="Unassembled WGS sequence"/>
</dbReference>
<dbReference type="AlphaFoldDB" id="A0AAD7SIT6"/>
<comment type="caution">
    <text evidence="1">The sequence shown here is derived from an EMBL/GenBank/DDBJ whole genome shotgun (WGS) entry which is preliminary data.</text>
</comment>